<dbReference type="GO" id="GO:0008483">
    <property type="term" value="F:transaminase activity"/>
    <property type="evidence" value="ECO:0007669"/>
    <property type="project" value="UniProtKB-KW"/>
</dbReference>
<comment type="caution">
    <text evidence="4">The sequence shown here is derived from an EMBL/GenBank/DDBJ whole genome shotgun (WGS) entry which is preliminary data.</text>
</comment>
<dbReference type="InterPro" id="IPR026385">
    <property type="entry name" value="LegC-like"/>
</dbReference>
<evidence type="ECO:0000313" key="4">
    <source>
        <dbReference type="EMBL" id="POQ98419.1"/>
    </source>
</evidence>
<dbReference type="Gene3D" id="3.40.640.10">
    <property type="entry name" value="Type I PLP-dependent aspartate aminotransferase-like (Major domain)"/>
    <property type="match status" value="1"/>
</dbReference>
<reference evidence="5" key="1">
    <citation type="submission" date="2015-12" db="EMBL/GenBank/DDBJ databases">
        <authorList>
            <person name="Lodha T.D."/>
            <person name="Chintalapati S."/>
            <person name="Chintalapati V.R."/>
            <person name="Sravanthi T."/>
        </authorList>
    </citation>
    <scope>NUCLEOTIDE SEQUENCE [LARGE SCALE GENOMIC DNA]</scope>
    <source>
        <strain evidence="5">JC133</strain>
    </source>
</reference>
<keyword evidence="2 3" id="KW-0663">Pyridoxal phosphate</keyword>
<protein>
    <submittedName>
        <fullName evidence="4">Aminotransferase DegT</fullName>
    </submittedName>
</protein>
<evidence type="ECO:0000256" key="2">
    <source>
        <dbReference type="PIRSR" id="PIRSR000390-2"/>
    </source>
</evidence>
<dbReference type="PANTHER" id="PTHR30244:SF30">
    <property type="entry name" value="BLR5990 PROTEIN"/>
    <property type="match status" value="1"/>
</dbReference>
<keyword evidence="4" id="KW-0808">Transferase</keyword>
<gene>
    <name evidence="4" type="ORF">AU468_13465</name>
</gene>
<evidence type="ECO:0000313" key="5">
    <source>
        <dbReference type="Proteomes" id="UP000237350"/>
    </source>
</evidence>
<dbReference type="Pfam" id="PF01041">
    <property type="entry name" value="DegT_DnrJ_EryC1"/>
    <property type="match status" value="1"/>
</dbReference>
<dbReference type="CDD" id="cd00616">
    <property type="entry name" value="AHBA_syn"/>
    <property type="match status" value="1"/>
</dbReference>
<dbReference type="GO" id="GO:0000271">
    <property type="term" value="P:polysaccharide biosynthetic process"/>
    <property type="evidence" value="ECO:0007669"/>
    <property type="project" value="TreeGrafter"/>
</dbReference>
<dbReference type="PANTHER" id="PTHR30244">
    <property type="entry name" value="TRANSAMINASE"/>
    <property type="match status" value="1"/>
</dbReference>
<feature type="active site" description="Proton acceptor" evidence="1">
    <location>
        <position position="210"/>
    </location>
</feature>
<organism evidence="4 5">
    <name type="scientific">Alkalispirochaeta sphaeroplastigenens</name>
    <dbReference type="NCBI Taxonomy" id="1187066"/>
    <lineage>
        <taxon>Bacteria</taxon>
        <taxon>Pseudomonadati</taxon>
        <taxon>Spirochaetota</taxon>
        <taxon>Spirochaetia</taxon>
        <taxon>Spirochaetales</taxon>
        <taxon>Spirochaetaceae</taxon>
        <taxon>Alkalispirochaeta</taxon>
    </lineage>
</organism>
<proteinExistence type="inferred from homology"/>
<dbReference type="Proteomes" id="UP000237350">
    <property type="component" value="Unassembled WGS sequence"/>
</dbReference>
<comment type="similarity">
    <text evidence="3">Belongs to the DegT/DnrJ/EryC1 family.</text>
</comment>
<dbReference type="InterPro" id="IPR000653">
    <property type="entry name" value="DegT/StrS_aminotransferase"/>
</dbReference>
<dbReference type="InterPro" id="IPR015421">
    <property type="entry name" value="PyrdxlP-dep_Trfase_major"/>
</dbReference>
<dbReference type="NCBIfam" id="TIGR04181">
    <property type="entry name" value="NHT_00031"/>
    <property type="match status" value="1"/>
</dbReference>
<keyword evidence="4" id="KW-0032">Aminotransferase</keyword>
<dbReference type="GO" id="GO:0030170">
    <property type="term" value="F:pyridoxal phosphate binding"/>
    <property type="evidence" value="ECO:0007669"/>
    <property type="project" value="TreeGrafter"/>
</dbReference>
<evidence type="ECO:0000256" key="3">
    <source>
        <dbReference type="RuleBase" id="RU004508"/>
    </source>
</evidence>
<dbReference type="InterPro" id="IPR015422">
    <property type="entry name" value="PyrdxlP-dep_Trfase_small"/>
</dbReference>
<dbReference type="InterPro" id="IPR015424">
    <property type="entry name" value="PyrdxlP-dep_Trfase"/>
</dbReference>
<dbReference type="Gene3D" id="3.90.1150.10">
    <property type="entry name" value="Aspartate Aminotransferase, domain 1"/>
    <property type="match status" value="1"/>
</dbReference>
<dbReference type="AlphaFoldDB" id="A0A2S4JG00"/>
<dbReference type="PIRSF" id="PIRSF000390">
    <property type="entry name" value="PLP_StrS"/>
    <property type="match status" value="1"/>
</dbReference>
<dbReference type="SUPFAM" id="SSF53383">
    <property type="entry name" value="PLP-dependent transferases"/>
    <property type="match status" value="1"/>
</dbReference>
<evidence type="ECO:0000256" key="1">
    <source>
        <dbReference type="PIRSR" id="PIRSR000390-1"/>
    </source>
</evidence>
<keyword evidence="5" id="KW-1185">Reference proteome</keyword>
<feature type="modified residue" description="N6-(pyridoxal phosphate)lysine" evidence="2">
    <location>
        <position position="210"/>
    </location>
</feature>
<dbReference type="EMBL" id="LPWH01000123">
    <property type="protein sequence ID" value="POQ98419.1"/>
    <property type="molecule type" value="Genomic_DNA"/>
</dbReference>
<sequence>MIEFVKSRHEPVETLPLHRPILGDLEKTYLAECIDSNFVSSVGARVSEFEERLATFSGVKRAVATVNGTAALHTALLVAGVQRDTEVITQPLTFAATTNAIAYTGAVPAFVDVERETLGLNPDALKAFLDVHGERCGDYLVNRTTGRQISACVPVHIYGHPCRMDEIVGICADYKIPVIEDAAEALGSYRGGRHVGGHGLMSTLSFNGNKIITTGGGGAVLTNDDALADRLKHLTTTAKQPHPYEFYHQEVGYNYRLPNLNAALGCAQMEQLPHFLEEKRKIAGAYRAFFAASEIEFIDEPPRCRSNFWLNGILFPDRAQRDSFLEYSNSNGVMTRPFWTLMPDLPACADSPCMDIPVARDLYNRGVALPSSVPNR</sequence>
<accession>A0A2S4JG00</accession>
<name>A0A2S4JG00_9SPIO</name>